<accession>A0A0B5FH09</accession>
<sequence>MDLSVEKGSIFNSDMPALVVGVFEDRWDDAGQQDLLARVGRPLESARTSGEFAGEFRQTLQLRPDGLKALHLFLIGLGKSSDCTLDRLREAAAVATRELLGRRVSRLATDMFILGPQNEPVARRTQAVVEGVMLAGYRFDRYRTEKRDKLPPGLARLACQVENSADHQAVEQGAQLAQAVCRGVFLARDLVNEPGNVKSPLYLAERAAALTHHSRLTCEVIGEEELSRQGFGALLGVARGSSREPCLIVLEYRGGAEDEKPVALIGKGVMFDAGGISLKPAEKMDEMKMDMAGAAAVLGTFEAAASAQLPVNLVGVIPAVENMPSGTAMRPGDVLTSLSGRTIEVVNTDAEGRLILADALTYCARYQPRTMIDLATLTGACVIALGHHAAAVLGSDAPLVQRLQAAGQASGEKVWEMPLWEEYAAQLKSEIADLKNIGGRPAGTITAAAFLQKFAEGQSWAHVDIAGTAWEDSGSPLASKGATGFGVRLLMAYLRGECELH</sequence>
<feature type="binding site" evidence="8">
    <location>
        <position position="272"/>
    </location>
    <ligand>
        <name>Mn(2+)</name>
        <dbReference type="ChEBI" id="CHEBI:29035"/>
        <label>2</label>
    </ligand>
</feature>
<keyword evidence="11" id="KW-1185">Reference proteome</keyword>
<keyword evidence="6 8" id="KW-0378">Hydrolase</keyword>
<dbReference type="EC" id="3.4.11.10" evidence="8"/>
<evidence type="ECO:0000313" key="10">
    <source>
        <dbReference type="EMBL" id="AJF07437.1"/>
    </source>
</evidence>
<comment type="cofactor">
    <cofactor evidence="8">
        <name>Mn(2+)</name>
        <dbReference type="ChEBI" id="CHEBI:29035"/>
    </cofactor>
    <text evidence="8">Binds 2 manganese ions per subunit.</text>
</comment>
<dbReference type="STRING" id="483547.GSUB_13905"/>
<feature type="binding site" evidence="8">
    <location>
        <position position="351"/>
    </location>
    <ligand>
        <name>Mn(2+)</name>
        <dbReference type="ChEBI" id="CHEBI:29035"/>
        <label>1</label>
    </ligand>
</feature>
<dbReference type="CDD" id="cd00433">
    <property type="entry name" value="Peptidase_M17"/>
    <property type="match status" value="1"/>
</dbReference>
<dbReference type="KEGG" id="gsb:GSUB_13905"/>
<dbReference type="InterPro" id="IPR023042">
    <property type="entry name" value="Peptidase_M17_leu_NH2_pept"/>
</dbReference>
<dbReference type="PANTHER" id="PTHR11963:SF23">
    <property type="entry name" value="CYTOSOL AMINOPEPTIDASE"/>
    <property type="match status" value="1"/>
</dbReference>
<feature type="active site" evidence="8">
    <location>
        <position position="353"/>
    </location>
</feature>
<feature type="binding site" evidence="8">
    <location>
        <position position="267"/>
    </location>
    <ligand>
        <name>Mn(2+)</name>
        <dbReference type="ChEBI" id="CHEBI:29035"/>
        <label>2</label>
    </ligand>
</feature>
<dbReference type="InterPro" id="IPR043472">
    <property type="entry name" value="Macro_dom-like"/>
</dbReference>
<dbReference type="NCBIfam" id="NF002074">
    <property type="entry name" value="PRK00913.1-4"/>
    <property type="match status" value="1"/>
</dbReference>
<dbReference type="OrthoDB" id="9809354at2"/>
<dbReference type="Proteomes" id="UP000035036">
    <property type="component" value="Chromosome"/>
</dbReference>
<feature type="active site" evidence="8">
    <location>
        <position position="279"/>
    </location>
</feature>
<comment type="catalytic activity">
    <reaction evidence="2 8">
        <text>Release of an N-terminal amino acid, preferentially leucine, but not glutamic or aspartic acids.</text>
        <dbReference type="EC" id="3.4.11.10"/>
    </reaction>
</comment>
<dbReference type="NCBIfam" id="NF002075">
    <property type="entry name" value="PRK00913.2-2"/>
    <property type="match status" value="1"/>
</dbReference>
<evidence type="ECO:0000259" key="9">
    <source>
        <dbReference type="PROSITE" id="PS00631"/>
    </source>
</evidence>
<feature type="binding site" evidence="8">
    <location>
        <position position="272"/>
    </location>
    <ligand>
        <name>Mn(2+)</name>
        <dbReference type="ChEBI" id="CHEBI:29035"/>
        <label>1</label>
    </ligand>
</feature>
<feature type="binding site" evidence="8">
    <location>
        <position position="349"/>
    </location>
    <ligand>
        <name>Mn(2+)</name>
        <dbReference type="ChEBI" id="CHEBI:29035"/>
        <label>1</label>
    </ligand>
</feature>
<dbReference type="EC" id="3.4.11.1" evidence="8"/>
<dbReference type="GO" id="GO:0030145">
    <property type="term" value="F:manganese ion binding"/>
    <property type="evidence" value="ECO:0007669"/>
    <property type="project" value="UniProtKB-UniRule"/>
</dbReference>
<dbReference type="PRINTS" id="PR00481">
    <property type="entry name" value="LAMNOPPTDASE"/>
</dbReference>
<reference evidence="10 11" key="1">
    <citation type="journal article" date="2015" name="Genome Announc.">
        <title>Genomes of Geoalkalibacter ferrihydriticus Z-0531T and Geoalkalibacter subterraneus Red1T, Two Haloalkaliphilic Metal-Reducing Deltaproteobacteria.</title>
        <authorList>
            <person name="Badalamenti J.P."/>
            <person name="Krajmalnik-Brown R."/>
            <person name="Torres C.I."/>
            <person name="Bond D.R."/>
        </authorList>
    </citation>
    <scope>NUCLEOTIDE SEQUENCE [LARGE SCALE GENOMIC DNA]</scope>
    <source>
        <strain evidence="10 11">Red1</strain>
    </source>
</reference>
<keyword evidence="8" id="KW-0963">Cytoplasm</keyword>
<dbReference type="RefSeq" id="WP_040201345.1">
    <property type="nucleotide sequence ID" value="NZ_CP010311.1"/>
</dbReference>
<dbReference type="NCBIfam" id="NF002083">
    <property type="entry name" value="PRK00913.3-5"/>
    <property type="match status" value="1"/>
</dbReference>
<evidence type="ECO:0000256" key="3">
    <source>
        <dbReference type="ARBA" id="ARBA00009528"/>
    </source>
</evidence>
<dbReference type="InterPro" id="IPR000819">
    <property type="entry name" value="Peptidase_M17_C"/>
</dbReference>
<evidence type="ECO:0000313" key="11">
    <source>
        <dbReference type="Proteomes" id="UP000035036"/>
    </source>
</evidence>
<dbReference type="Pfam" id="PF00883">
    <property type="entry name" value="Peptidase_M17"/>
    <property type="match status" value="1"/>
</dbReference>
<dbReference type="SUPFAM" id="SSF52949">
    <property type="entry name" value="Macro domain-like"/>
    <property type="match status" value="1"/>
</dbReference>
<dbReference type="HAMAP" id="MF_00181">
    <property type="entry name" value="Cytosol_peptidase_M17"/>
    <property type="match status" value="1"/>
</dbReference>
<feature type="binding site" evidence="8">
    <location>
        <position position="290"/>
    </location>
    <ligand>
        <name>Mn(2+)</name>
        <dbReference type="ChEBI" id="CHEBI:29035"/>
        <label>2</label>
    </ligand>
</feature>
<dbReference type="Gene3D" id="3.40.220.10">
    <property type="entry name" value="Leucine Aminopeptidase, subunit E, domain 1"/>
    <property type="match status" value="1"/>
</dbReference>
<dbReference type="PANTHER" id="PTHR11963">
    <property type="entry name" value="LEUCINE AMINOPEPTIDASE-RELATED"/>
    <property type="match status" value="1"/>
</dbReference>
<dbReference type="InterPro" id="IPR011356">
    <property type="entry name" value="Leucine_aapep/pepB"/>
</dbReference>
<gene>
    <name evidence="8" type="primary">pepA</name>
    <name evidence="10" type="ORF">GSUB_13905</name>
</gene>
<dbReference type="SUPFAM" id="SSF53187">
    <property type="entry name" value="Zn-dependent exopeptidases"/>
    <property type="match status" value="1"/>
</dbReference>
<dbReference type="GO" id="GO:0005737">
    <property type="term" value="C:cytoplasm"/>
    <property type="evidence" value="ECO:0007669"/>
    <property type="project" value="UniProtKB-SubCell"/>
</dbReference>
<keyword evidence="4 8" id="KW-0031">Aminopeptidase</keyword>
<comment type="catalytic activity">
    <reaction evidence="1 8">
        <text>Release of an N-terminal amino acid, Xaa-|-Yaa-, in which Xaa is preferably Leu, but may be other amino acids including Pro although not Arg or Lys, and Yaa may be Pro. Amino acid amides and methyl esters are also readily hydrolyzed, but rates on arylamides are exceedingly low.</text>
        <dbReference type="EC" id="3.4.11.1"/>
    </reaction>
</comment>
<comment type="function">
    <text evidence="8">Presumably involved in the processing and regular turnover of intracellular proteins. Catalyzes the removal of unsubstituted N-terminal amino acids from various peptides.</text>
</comment>
<dbReference type="GO" id="GO:0006508">
    <property type="term" value="P:proteolysis"/>
    <property type="evidence" value="ECO:0007669"/>
    <property type="project" value="UniProtKB-KW"/>
</dbReference>
<keyword evidence="7 8" id="KW-0464">Manganese</keyword>
<dbReference type="Gene3D" id="3.40.630.10">
    <property type="entry name" value="Zn peptidases"/>
    <property type="match status" value="1"/>
</dbReference>
<dbReference type="GO" id="GO:0070006">
    <property type="term" value="F:metalloaminopeptidase activity"/>
    <property type="evidence" value="ECO:0007669"/>
    <property type="project" value="InterPro"/>
</dbReference>
<name>A0A0B5FH09_9BACT</name>
<dbReference type="HOGENOM" id="CLU_013734_2_2_7"/>
<organism evidence="10 11">
    <name type="scientific">Geoalkalibacter subterraneus</name>
    <dbReference type="NCBI Taxonomy" id="483547"/>
    <lineage>
        <taxon>Bacteria</taxon>
        <taxon>Pseudomonadati</taxon>
        <taxon>Thermodesulfobacteriota</taxon>
        <taxon>Desulfuromonadia</taxon>
        <taxon>Desulfuromonadales</taxon>
        <taxon>Geoalkalibacteraceae</taxon>
        <taxon>Geoalkalibacter</taxon>
    </lineage>
</organism>
<evidence type="ECO:0000256" key="5">
    <source>
        <dbReference type="ARBA" id="ARBA00022670"/>
    </source>
</evidence>
<evidence type="ECO:0000256" key="4">
    <source>
        <dbReference type="ARBA" id="ARBA00022438"/>
    </source>
</evidence>
<dbReference type="PROSITE" id="PS00631">
    <property type="entry name" value="CYTOSOL_AP"/>
    <property type="match status" value="1"/>
</dbReference>
<evidence type="ECO:0000256" key="6">
    <source>
        <dbReference type="ARBA" id="ARBA00022801"/>
    </source>
</evidence>
<evidence type="ECO:0000256" key="7">
    <source>
        <dbReference type="ARBA" id="ARBA00023211"/>
    </source>
</evidence>
<evidence type="ECO:0000256" key="8">
    <source>
        <dbReference type="HAMAP-Rule" id="MF_00181"/>
    </source>
</evidence>
<dbReference type="NCBIfam" id="NF002073">
    <property type="entry name" value="PRK00913.1-2"/>
    <property type="match status" value="1"/>
</dbReference>
<dbReference type="EMBL" id="CP010311">
    <property type="protein sequence ID" value="AJF07437.1"/>
    <property type="molecule type" value="Genomic_DNA"/>
</dbReference>
<evidence type="ECO:0000256" key="1">
    <source>
        <dbReference type="ARBA" id="ARBA00000135"/>
    </source>
</evidence>
<dbReference type="NCBIfam" id="NF002077">
    <property type="entry name" value="PRK00913.2-4"/>
    <property type="match status" value="1"/>
</dbReference>
<keyword evidence="8" id="KW-0479">Metal-binding</keyword>
<keyword evidence="5 8" id="KW-0645">Protease</keyword>
<dbReference type="Pfam" id="PF02789">
    <property type="entry name" value="Peptidase_M17_N"/>
    <property type="match status" value="1"/>
</dbReference>
<proteinExistence type="inferred from homology"/>
<evidence type="ECO:0000256" key="2">
    <source>
        <dbReference type="ARBA" id="ARBA00000967"/>
    </source>
</evidence>
<protein>
    <recommendedName>
        <fullName evidence="8">Probable cytosol aminopeptidase</fullName>
        <ecNumber evidence="8">3.4.11.1</ecNumber>
    </recommendedName>
    <alternativeName>
        <fullName evidence="8">Leucine aminopeptidase</fullName>
        <shortName evidence="8">LAP</shortName>
        <ecNumber evidence="8">3.4.11.10</ecNumber>
    </alternativeName>
    <alternativeName>
        <fullName evidence="8">Leucyl aminopeptidase</fullName>
    </alternativeName>
</protein>
<feature type="domain" description="Cytosol aminopeptidase" evidence="9">
    <location>
        <begin position="347"/>
        <end position="354"/>
    </location>
</feature>
<dbReference type="AlphaFoldDB" id="A0A0B5FH09"/>
<dbReference type="InterPro" id="IPR008283">
    <property type="entry name" value="Peptidase_M17_N"/>
</dbReference>
<feature type="binding site" evidence="8">
    <location>
        <position position="351"/>
    </location>
    <ligand>
        <name>Mn(2+)</name>
        <dbReference type="ChEBI" id="CHEBI:29035"/>
        <label>2</label>
    </ligand>
</feature>
<comment type="similarity">
    <text evidence="3 8">Belongs to the peptidase M17 family.</text>
</comment>
<comment type="subcellular location">
    <subcellularLocation>
        <location evidence="8">Cytoplasm</location>
    </subcellularLocation>
</comment>